<evidence type="ECO:0000256" key="2">
    <source>
        <dbReference type="ARBA" id="ARBA00004141"/>
    </source>
</evidence>
<comment type="catalytic activity">
    <reaction evidence="11">
        <text>Fe(II)-heme o + 2 A + H2O = Fe(II)-heme a + 2 AH2</text>
        <dbReference type="Rhea" id="RHEA:63388"/>
        <dbReference type="ChEBI" id="CHEBI:13193"/>
        <dbReference type="ChEBI" id="CHEBI:15377"/>
        <dbReference type="ChEBI" id="CHEBI:17499"/>
        <dbReference type="ChEBI" id="CHEBI:60530"/>
        <dbReference type="ChEBI" id="CHEBI:61715"/>
        <dbReference type="EC" id="1.17.99.9"/>
    </reaction>
    <physiologicalReaction direction="left-to-right" evidence="11">
        <dbReference type="Rhea" id="RHEA:63389"/>
    </physiologicalReaction>
</comment>
<comment type="pathway">
    <text evidence="10">Porphyrin-containing compound metabolism; heme A biosynthesis; heme A from heme O: step 1/1.</text>
</comment>
<dbReference type="GO" id="GO:0005743">
    <property type="term" value="C:mitochondrial inner membrane"/>
    <property type="evidence" value="ECO:0007669"/>
    <property type="project" value="TreeGrafter"/>
</dbReference>
<dbReference type="OMA" id="SEYMEPR"/>
<reference evidence="14" key="1">
    <citation type="submission" date="2010-08" db="EMBL/GenBank/DDBJ databases">
        <authorList>
            <consortium name="Caenorhabditis japonica Sequencing Consortium"/>
            <person name="Wilson R.K."/>
        </authorList>
    </citation>
    <scope>NUCLEOTIDE SEQUENCE [LARGE SCALE GENOMIC DNA]</scope>
    <source>
        <strain evidence="14">DF5081</strain>
    </source>
</reference>
<comment type="cofactor">
    <cofactor evidence="1">
        <name>heme b</name>
        <dbReference type="ChEBI" id="CHEBI:60344"/>
    </cofactor>
</comment>
<evidence type="ECO:0000313" key="14">
    <source>
        <dbReference type="Proteomes" id="UP000005237"/>
    </source>
</evidence>
<dbReference type="EnsemblMetazoa" id="CJA16162b.1">
    <property type="protein sequence ID" value="CJA16162b.1"/>
    <property type="gene ID" value="WBGene00135366"/>
</dbReference>
<feature type="transmembrane region" description="Helical" evidence="12">
    <location>
        <begin position="120"/>
        <end position="139"/>
    </location>
</feature>
<dbReference type="GO" id="GO:0120547">
    <property type="term" value="F:heme A synthase activity"/>
    <property type="evidence" value="ECO:0007669"/>
    <property type="project" value="UniProtKB-EC"/>
</dbReference>
<keyword evidence="8" id="KW-0350">Heme biosynthesis</keyword>
<feature type="transmembrane region" description="Helical" evidence="12">
    <location>
        <begin position="62"/>
        <end position="81"/>
    </location>
</feature>
<dbReference type="InterPro" id="IPR003780">
    <property type="entry name" value="COX15/CtaA_fam"/>
</dbReference>
<keyword evidence="4" id="KW-0479">Metal-binding</keyword>
<dbReference type="GO" id="GO:0016653">
    <property type="term" value="F:oxidoreductase activity, acting on NAD(P)H, heme protein as acceptor"/>
    <property type="evidence" value="ECO:0007669"/>
    <property type="project" value="TreeGrafter"/>
</dbReference>
<dbReference type="GO" id="GO:0046872">
    <property type="term" value="F:metal ion binding"/>
    <property type="evidence" value="ECO:0007669"/>
    <property type="project" value="UniProtKB-KW"/>
</dbReference>
<dbReference type="Proteomes" id="UP000005237">
    <property type="component" value="Unassembled WGS sequence"/>
</dbReference>
<evidence type="ECO:0000256" key="8">
    <source>
        <dbReference type="ARBA" id="ARBA00023133"/>
    </source>
</evidence>
<dbReference type="AlphaFoldDB" id="A0A8R1E166"/>
<proteinExistence type="predicted"/>
<organism evidence="13 14">
    <name type="scientific">Caenorhabditis japonica</name>
    <dbReference type="NCBI Taxonomy" id="281687"/>
    <lineage>
        <taxon>Eukaryota</taxon>
        <taxon>Metazoa</taxon>
        <taxon>Ecdysozoa</taxon>
        <taxon>Nematoda</taxon>
        <taxon>Chromadorea</taxon>
        <taxon>Rhabditida</taxon>
        <taxon>Rhabditina</taxon>
        <taxon>Rhabditomorpha</taxon>
        <taxon>Rhabditoidea</taxon>
        <taxon>Rhabditidae</taxon>
        <taxon>Peloderinae</taxon>
        <taxon>Caenorhabditis</taxon>
    </lineage>
</organism>
<keyword evidence="9 12" id="KW-0472">Membrane</keyword>
<name>A0A8R1E166_CAEJA</name>
<evidence type="ECO:0000256" key="7">
    <source>
        <dbReference type="ARBA" id="ARBA00023004"/>
    </source>
</evidence>
<feature type="transmembrane region" description="Helical" evidence="12">
    <location>
        <begin position="93"/>
        <end position="114"/>
    </location>
</feature>
<keyword evidence="5 12" id="KW-1133">Transmembrane helix</keyword>
<accession>A0A8R1E166</accession>
<evidence type="ECO:0000256" key="11">
    <source>
        <dbReference type="ARBA" id="ARBA00048044"/>
    </source>
</evidence>
<dbReference type="Pfam" id="PF02628">
    <property type="entry name" value="COX15-CtaA"/>
    <property type="match status" value="1"/>
</dbReference>
<keyword evidence="3 12" id="KW-0812">Transmembrane</keyword>
<sequence>MTHGTKLMVFSTAVMGAFVAGLDAGLVYNSWPKFAENWIPENMLSRSPAWKNFFENDVTVQFVHRNLAYLTVISVLSTFIVGRRAPIPKRTRLALNVIVATVFGQAALGVFTLINYVPVWLAACHQSGSMALISSVLWLSHELRRLPK</sequence>
<comment type="subcellular location">
    <subcellularLocation>
        <location evidence="2">Membrane</location>
        <topology evidence="2">Multi-pass membrane protein</topology>
    </subcellularLocation>
</comment>
<dbReference type="PANTHER" id="PTHR23289">
    <property type="entry name" value="CYTOCHROME C OXIDASE ASSEMBLY PROTEIN COX15"/>
    <property type="match status" value="1"/>
</dbReference>
<evidence type="ECO:0000256" key="6">
    <source>
        <dbReference type="ARBA" id="ARBA00023002"/>
    </source>
</evidence>
<dbReference type="InterPro" id="IPR023754">
    <property type="entry name" value="HemeA_Synthase_type2"/>
</dbReference>
<keyword evidence="14" id="KW-1185">Reference proteome</keyword>
<evidence type="ECO:0000256" key="9">
    <source>
        <dbReference type="ARBA" id="ARBA00023136"/>
    </source>
</evidence>
<evidence type="ECO:0000256" key="3">
    <source>
        <dbReference type="ARBA" id="ARBA00022692"/>
    </source>
</evidence>
<evidence type="ECO:0000256" key="5">
    <source>
        <dbReference type="ARBA" id="ARBA00022989"/>
    </source>
</evidence>
<evidence type="ECO:0008006" key="15">
    <source>
        <dbReference type="Google" id="ProtNLM"/>
    </source>
</evidence>
<dbReference type="GO" id="GO:0006784">
    <property type="term" value="P:heme A biosynthetic process"/>
    <property type="evidence" value="ECO:0007669"/>
    <property type="project" value="InterPro"/>
</dbReference>
<keyword evidence="7" id="KW-0408">Iron</keyword>
<evidence type="ECO:0000256" key="12">
    <source>
        <dbReference type="SAM" id="Phobius"/>
    </source>
</evidence>
<keyword evidence="6" id="KW-0560">Oxidoreductase</keyword>
<evidence type="ECO:0000256" key="10">
    <source>
        <dbReference type="ARBA" id="ARBA00044501"/>
    </source>
</evidence>
<protein>
    <recommendedName>
        <fullName evidence="15">Cytochrome c oxidase assembly protein COX15 homolog</fullName>
    </recommendedName>
</protein>
<evidence type="ECO:0000256" key="1">
    <source>
        <dbReference type="ARBA" id="ARBA00001970"/>
    </source>
</evidence>
<reference evidence="13" key="2">
    <citation type="submission" date="2022-06" db="UniProtKB">
        <authorList>
            <consortium name="EnsemblMetazoa"/>
        </authorList>
    </citation>
    <scope>IDENTIFICATION</scope>
    <source>
        <strain evidence="13">DF5081</strain>
    </source>
</reference>
<evidence type="ECO:0000256" key="4">
    <source>
        <dbReference type="ARBA" id="ARBA00022723"/>
    </source>
</evidence>
<dbReference type="PANTHER" id="PTHR23289:SF2">
    <property type="entry name" value="CYTOCHROME C OXIDASE ASSEMBLY PROTEIN COX15 HOMOLOG"/>
    <property type="match status" value="1"/>
</dbReference>
<evidence type="ECO:0000313" key="13">
    <source>
        <dbReference type="EnsemblMetazoa" id="CJA16162b.1"/>
    </source>
</evidence>
<feature type="transmembrane region" description="Helical" evidence="12">
    <location>
        <begin position="7"/>
        <end position="28"/>
    </location>
</feature>